<protein>
    <recommendedName>
        <fullName evidence="5">Flavin-dependent monooxygenase</fullName>
    </recommendedName>
    <alternativeName>
        <fullName evidence="5">TetX monooxygenase</fullName>
        <shortName evidence="5">TetX</shortName>
        <ecNumber evidence="5">1.14.13.-</ecNumber>
    </alternativeName>
</protein>
<keyword evidence="8" id="KW-1185">Reference proteome</keyword>
<evidence type="ECO:0000256" key="5">
    <source>
        <dbReference type="HAMAP-Rule" id="MF_00845"/>
    </source>
</evidence>
<evidence type="ECO:0000256" key="4">
    <source>
        <dbReference type="ARBA" id="ARBA00023033"/>
    </source>
</evidence>
<dbReference type="EMBL" id="BMIB01000002">
    <property type="protein sequence ID" value="GGH63189.1"/>
    <property type="molecule type" value="Genomic_DNA"/>
</dbReference>
<comment type="subcellular location">
    <subcellularLocation>
        <location evidence="5">Cytoplasm</location>
    </subcellularLocation>
</comment>
<keyword evidence="5" id="KW-0521">NADP</keyword>
<dbReference type="Proteomes" id="UP000627292">
    <property type="component" value="Unassembled WGS sequence"/>
</dbReference>
<comment type="function">
    <text evidence="5">An FAD-requiring monooxygenase active on some tetracycline antibiotic derivatives, which leads to their inactivation. Hydroxylates carbon 11a of tetracycline and some analogs.</text>
</comment>
<dbReference type="SUPFAM" id="SSF51905">
    <property type="entry name" value="FAD/NAD(P)-binding domain"/>
    <property type="match status" value="1"/>
</dbReference>
<reference evidence="7" key="1">
    <citation type="journal article" date="2014" name="Int. J. Syst. Evol. Microbiol.">
        <title>Complete genome sequence of Corynebacterium casei LMG S-19264T (=DSM 44701T), isolated from a smear-ripened cheese.</title>
        <authorList>
            <consortium name="US DOE Joint Genome Institute (JGI-PGF)"/>
            <person name="Walter F."/>
            <person name="Albersmeier A."/>
            <person name="Kalinowski J."/>
            <person name="Ruckert C."/>
        </authorList>
    </citation>
    <scope>NUCLEOTIDE SEQUENCE</scope>
    <source>
        <strain evidence="7">CGMCC 1.15290</strain>
    </source>
</reference>
<dbReference type="InterPro" id="IPR043683">
    <property type="entry name" value="TetX_monooxygenase"/>
</dbReference>
<dbReference type="Gene3D" id="3.50.50.60">
    <property type="entry name" value="FAD/NAD(P)-binding domain"/>
    <property type="match status" value="1"/>
</dbReference>
<dbReference type="GO" id="GO:0071949">
    <property type="term" value="F:FAD binding"/>
    <property type="evidence" value="ECO:0007669"/>
    <property type="project" value="InterPro"/>
</dbReference>
<dbReference type="GO" id="GO:0046677">
    <property type="term" value="P:response to antibiotic"/>
    <property type="evidence" value="ECO:0007669"/>
    <property type="project" value="InterPro"/>
</dbReference>
<keyword evidence="5" id="KW-0547">Nucleotide-binding</keyword>
<gene>
    <name evidence="7" type="primary">tetX</name>
    <name evidence="7" type="ORF">GCM10011379_13800</name>
</gene>
<dbReference type="PANTHER" id="PTHR46972:SF1">
    <property type="entry name" value="FAD DEPENDENT OXIDOREDUCTASE DOMAIN-CONTAINING PROTEIN"/>
    <property type="match status" value="1"/>
</dbReference>
<comment type="cofactor">
    <cofactor evidence="5">
        <name>FAD</name>
        <dbReference type="ChEBI" id="CHEBI:57692"/>
    </cofactor>
</comment>
<feature type="domain" description="FAD-binding" evidence="6">
    <location>
        <begin position="6"/>
        <end position="359"/>
    </location>
</feature>
<feature type="binding site" evidence="5">
    <location>
        <position position="111"/>
    </location>
    <ligand>
        <name>FAD</name>
        <dbReference type="ChEBI" id="CHEBI:57692"/>
    </ligand>
</feature>
<keyword evidence="1 5" id="KW-0285">Flavoprotein</keyword>
<feature type="binding site" evidence="5">
    <location>
        <position position="304"/>
    </location>
    <ligand>
        <name>FAD</name>
        <dbReference type="ChEBI" id="CHEBI:57692"/>
    </ligand>
</feature>
<keyword evidence="5" id="KW-0963">Cytoplasm</keyword>
<evidence type="ECO:0000256" key="3">
    <source>
        <dbReference type="ARBA" id="ARBA00023002"/>
    </source>
</evidence>
<dbReference type="InterPro" id="IPR002938">
    <property type="entry name" value="FAD-bd"/>
</dbReference>
<dbReference type="AlphaFoldDB" id="A0A917ITN9"/>
<evidence type="ECO:0000256" key="1">
    <source>
        <dbReference type="ARBA" id="ARBA00022630"/>
    </source>
</evidence>
<accession>A0A917ITN9</accession>
<dbReference type="RefSeq" id="WP_188951295.1">
    <property type="nucleotide sequence ID" value="NZ_BMIB01000002.1"/>
</dbReference>
<sequence length="382" mass="42274">MQLQNTQVAIVGGGPGGLVLAKLLQLQGVRVKVYERDAHAGVRQQGATLDLHEESGLKALAASGLTSEFYRLYRPGAEKVRVTDENGVIHYDEHTHARPDTASHHRPEIDRGPLRDLLIQSLSPGTIVWNSQFIAMQPQQQGWLLRFKNGTEAHADLVIGADGANSRIRPYVTDIAPLYSGITVVEGNVYHGEKNAPHLHALLKGGKLFALGHGKTLILSSKGDGSISFYTGTREAEDWANTCGINFSNQQQVLEWFRQRFSDWSDSWQELFASNEAYFIPRPMYHYPLQQSWTSRPAVTLLGDAAHRMPPYAGEGVNMAMLDALELSQSLADARFTDIAAAIAHYEKHMLERASEVTRITLESTEMLHSASGLQALLQLWA</sequence>
<keyword evidence="4 5" id="KW-0503">Monooxygenase</keyword>
<evidence type="ECO:0000259" key="6">
    <source>
        <dbReference type="Pfam" id="PF01494"/>
    </source>
</evidence>
<dbReference type="PANTHER" id="PTHR46972">
    <property type="entry name" value="MONOOXYGENASE ASQM-RELATED"/>
    <property type="match status" value="1"/>
</dbReference>
<comment type="caution">
    <text evidence="7">The sequence shown here is derived from an EMBL/GenBank/DDBJ whole genome shotgun (WGS) entry which is preliminary data.</text>
</comment>
<evidence type="ECO:0000313" key="8">
    <source>
        <dbReference type="Proteomes" id="UP000627292"/>
    </source>
</evidence>
<dbReference type="Pfam" id="PF01494">
    <property type="entry name" value="FAD_binding_3"/>
    <property type="match status" value="1"/>
</dbReference>
<dbReference type="HAMAP" id="MF_00845">
    <property type="entry name" value="TetX_monooxygenase"/>
    <property type="match status" value="1"/>
</dbReference>
<dbReference type="GO" id="GO:0005737">
    <property type="term" value="C:cytoplasm"/>
    <property type="evidence" value="ECO:0007669"/>
    <property type="project" value="UniProtKB-SubCell"/>
</dbReference>
<comment type="catalytic activity">
    <reaction evidence="5">
        <text>a tetracycline + NADPH + O2 + H(+) = an 11a-hydroxytetracycline + NADP(+) + H2O</text>
        <dbReference type="Rhea" id="RHEA:61444"/>
        <dbReference type="ChEBI" id="CHEBI:15377"/>
        <dbReference type="ChEBI" id="CHEBI:15378"/>
        <dbReference type="ChEBI" id="CHEBI:15379"/>
        <dbReference type="ChEBI" id="CHEBI:57783"/>
        <dbReference type="ChEBI" id="CHEBI:58349"/>
        <dbReference type="ChEBI" id="CHEBI:144644"/>
        <dbReference type="ChEBI" id="CHEBI:144645"/>
    </reaction>
</comment>
<dbReference type="GO" id="GO:0004497">
    <property type="term" value="F:monooxygenase activity"/>
    <property type="evidence" value="ECO:0007669"/>
    <property type="project" value="UniProtKB-UniRule"/>
</dbReference>
<dbReference type="PRINTS" id="PR00420">
    <property type="entry name" value="RNGMNOXGNASE"/>
</dbReference>
<keyword evidence="2 5" id="KW-0274">FAD</keyword>
<comment type="subunit">
    <text evidence="5">Monomer.</text>
</comment>
<feature type="binding site" evidence="5">
    <location>
        <position position="50"/>
    </location>
    <ligand>
        <name>FAD</name>
        <dbReference type="ChEBI" id="CHEBI:57692"/>
    </ligand>
</feature>
<dbReference type="InterPro" id="IPR036188">
    <property type="entry name" value="FAD/NAD-bd_sf"/>
</dbReference>
<comment type="domain">
    <text evidence="5">Consists of an N-terminal FAD-binding domain with a Rossman fold and a C-terminal substrate-binding domain.</text>
</comment>
<evidence type="ECO:0000313" key="7">
    <source>
        <dbReference type="EMBL" id="GGH63189.1"/>
    </source>
</evidence>
<dbReference type="EC" id="1.14.13.-" evidence="5"/>
<reference evidence="7" key="2">
    <citation type="submission" date="2020-09" db="EMBL/GenBank/DDBJ databases">
        <authorList>
            <person name="Sun Q."/>
            <person name="Zhou Y."/>
        </authorList>
    </citation>
    <scope>NUCLEOTIDE SEQUENCE</scope>
    <source>
        <strain evidence="7">CGMCC 1.15290</strain>
    </source>
</reference>
<comment type="similarity">
    <text evidence="5">Belongs to the aromatic-ring hydroxylase family. TetX subfamily.</text>
</comment>
<proteinExistence type="inferred from homology"/>
<organism evidence="7 8">
    <name type="scientific">Filimonas zeae</name>
    <dbReference type="NCBI Taxonomy" id="1737353"/>
    <lineage>
        <taxon>Bacteria</taxon>
        <taxon>Pseudomonadati</taxon>
        <taxon>Bacteroidota</taxon>
        <taxon>Chitinophagia</taxon>
        <taxon>Chitinophagales</taxon>
        <taxon>Chitinophagaceae</taxon>
        <taxon>Filimonas</taxon>
    </lineage>
</organism>
<evidence type="ECO:0000256" key="2">
    <source>
        <dbReference type="ARBA" id="ARBA00022827"/>
    </source>
</evidence>
<keyword evidence="3 5" id="KW-0560">Oxidoreductase</keyword>
<feature type="binding site" evidence="5">
    <location>
        <position position="43"/>
    </location>
    <ligand>
        <name>NADPH</name>
        <dbReference type="ChEBI" id="CHEBI:57783"/>
    </ligand>
</feature>
<name>A0A917ITN9_9BACT</name>